<proteinExistence type="predicted"/>
<comment type="caution">
    <text evidence="2">The sequence shown here is derived from an EMBL/GenBank/DDBJ whole genome shotgun (WGS) entry which is preliminary data.</text>
</comment>
<accession>A0ABD0M533</accession>
<evidence type="ECO:0000256" key="1">
    <source>
        <dbReference type="SAM" id="MobiDB-lite"/>
    </source>
</evidence>
<reference evidence="2 3" key="1">
    <citation type="journal article" date="2023" name="Sci. Data">
        <title>Genome assembly of the Korean intertidal mud-creeper Batillaria attramentaria.</title>
        <authorList>
            <person name="Patra A.K."/>
            <person name="Ho P.T."/>
            <person name="Jun S."/>
            <person name="Lee S.J."/>
            <person name="Kim Y."/>
            <person name="Won Y.J."/>
        </authorList>
    </citation>
    <scope>NUCLEOTIDE SEQUENCE [LARGE SCALE GENOMIC DNA]</scope>
    <source>
        <strain evidence="2">Wonlab-2016</strain>
    </source>
</reference>
<evidence type="ECO:0000313" key="3">
    <source>
        <dbReference type="Proteomes" id="UP001519460"/>
    </source>
</evidence>
<organism evidence="2 3">
    <name type="scientific">Batillaria attramentaria</name>
    <dbReference type="NCBI Taxonomy" id="370345"/>
    <lineage>
        <taxon>Eukaryota</taxon>
        <taxon>Metazoa</taxon>
        <taxon>Spiralia</taxon>
        <taxon>Lophotrochozoa</taxon>
        <taxon>Mollusca</taxon>
        <taxon>Gastropoda</taxon>
        <taxon>Caenogastropoda</taxon>
        <taxon>Sorbeoconcha</taxon>
        <taxon>Cerithioidea</taxon>
        <taxon>Batillariidae</taxon>
        <taxon>Batillaria</taxon>
    </lineage>
</organism>
<sequence length="112" mass="13149">MYKNKQQDKRNNVSVKTKYREDSCNVQADKPCKHRRKTDTQVKKIFFKLVSYPPFVLHHPDADKTVNAPAVPSTATKYFKRVAYLERLSRWKCENGSSKDTGKSDRRLKSFH</sequence>
<evidence type="ECO:0000313" key="2">
    <source>
        <dbReference type="EMBL" id="KAK7507034.1"/>
    </source>
</evidence>
<feature type="region of interest" description="Disordered" evidence="1">
    <location>
        <begin position="1"/>
        <end position="20"/>
    </location>
</feature>
<gene>
    <name evidence="2" type="ORF">BaRGS_00001885</name>
</gene>
<protein>
    <submittedName>
        <fullName evidence="2">Uncharacterized protein</fullName>
    </submittedName>
</protein>
<dbReference type="AlphaFoldDB" id="A0ABD0M533"/>
<dbReference type="EMBL" id="JACVVK020000005">
    <property type="protein sequence ID" value="KAK7507034.1"/>
    <property type="molecule type" value="Genomic_DNA"/>
</dbReference>
<name>A0ABD0M533_9CAEN</name>
<dbReference type="Proteomes" id="UP001519460">
    <property type="component" value="Unassembled WGS sequence"/>
</dbReference>
<feature type="compositionally biased region" description="Basic and acidic residues" evidence="1">
    <location>
        <begin position="1"/>
        <end position="11"/>
    </location>
</feature>
<keyword evidence="3" id="KW-1185">Reference proteome</keyword>